<evidence type="ECO:0000313" key="1">
    <source>
        <dbReference type="EMBL" id="KAG8091708.1"/>
    </source>
</evidence>
<sequence length="77" mass="8515">MPPPFLAYPHHHPHALVKPAMPRYVGLSTKPRVSRTVSLPVSESRRRVRFCVMVNATASTPPTVKTGSPKKMGKIDI</sequence>
<organism evidence="1 2">
    <name type="scientific">Zizania palustris</name>
    <name type="common">Northern wild rice</name>
    <dbReference type="NCBI Taxonomy" id="103762"/>
    <lineage>
        <taxon>Eukaryota</taxon>
        <taxon>Viridiplantae</taxon>
        <taxon>Streptophyta</taxon>
        <taxon>Embryophyta</taxon>
        <taxon>Tracheophyta</taxon>
        <taxon>Spermatophyta</taxon>
        <taxon>Magnoliopsida</taxon>
        <taxon>Liliopsida</taxon>
        <taxon>Poales</taxon>
        <taxon>Poaceae</taxon>
        <taxon>BOP clade</taxon>
        <taxon>Oryzoideae</taxon>
        <taxon>Oryzeae</taxon>
        <taxon>Zizaniinae</taxon>
        <taxon>Zizania</taxon>
    </lineage>
</organism>
<dbReference type="AlphaFoldDB" id="A0A8J6BV86"/>
<protein>
    <submittedName>
        <fullName evidence="1">Uncharacterized protein</fullName>
    </submittedName>
</protein>
<dbReference type="EMBL" id="JAAALK010000080">
    <property type="protein sequence ID" value="KAG8091708.1"/>
    <property type="molecule type" value="Genomic_DNA"/>
</dbReference>
<accession>A0A8J6BV86</accession>
<keyword evidence="2" id="KW-1185">Reference proteome</keyword>
<evidence type="ECO:0000313" key="2">
    <source>
        <dbReference type="Proteomes" id="UP000729402"/>
    </source>
</evidence>
<dbReference type="Proteomes" id="UP000729402">
    <property type="component" value="Unassembled WGS sequence"/>
</dbReference>
<proteinExistence type="predicted"/>
<gene>
    <name evidence="1" type="ORF">GUJ93_ZPchr0012g21299</name>
</gene>
<name>A0A8J6BV86_ZIZPA</name>
<comment type="caution">
    <text evidence="1">The sequence shown here is derived from an EMBL/GenBank/DDBJ whole genome shotgun (WGS) entry which is preliminary data.</text>
</comment>
<reference evidence="1" key="1">
    <citation type="journal article" date="2021" name="bioRxiv">
        <title>Whole Genome Assembly and Annotation of Northern Wild Rice, Zizania palustris L., Supports a Whole Genome Duplication in the Zizania Genus.</title>
        <authorList>
            <person name="Haas M."/>
            <person name="Kono T."/>
            <person name="Macchietto M."/>
            <person name="Millas R."/>
            <person name="McGilp L."/>
            <person name="Shao M."/>
            <person name="Duquette J."/>
            <person name="Hirsch C.N."/>
            <person name="Kimball J."/>
        </authorList>
    </citation>
    <scope>NUCLEOTIDE SEQUENCE</scope>
    <source>
        <tissue evidence="1">Fresh leaf tissue</tissue>
    </source>
</reference>
<reference evidence="1" key="2">
    <citation type="submission" date="2021-02" db="EMBL/GenBank/DDBJ databases">
        <authorList>
            <person name="Kimball J.A."/>
            <person name="Haas M.W."/>
            <person name="Macchietto M."/>
            <person name="Kono T."/>
            <person name="Duquette J."/>
            <person name="Shao M."/>
        </authorList>
    </citation>
    <scope>NUCLEOTIDE SEQUENCE</scope>
    <source>
        <tissue evidence="1">Fresh leaf tissue</tissue>
    </source>
</reference>